<organism evidence="1 2">
    <name type="scientific">Deinococcus hopiensis KR-140</name>
    <dbReference type="NCBI Taxonomy" id="695939"/>
    <lineage>
        <taxon>Bacteria</taxon>
        <taxon>Thermotogati</taxon>
        <taxon>Deinococcota</taxon>
        <taxon>Deinococci</taxon>
        <taxon>Deinococcales</taxon>
        <taxon>Deinococcaceae</taxon>
        <taxon>Deinococcus</taxon>
    </lineage>
</organism>
<dbReference type="EMBL" id="FWWU01000002">
    <property type="protein sequence ID" value="SMB78201.1"/>
    <property type="molecule type" value="Genomic_DNA"/>
</dbReference>
<accession>A0A1W1UBM5</accession>
<proteinExistence type="predicted"/>
<reference evidence="1 2" key="1">
    <citation type="submission" date="2017-04" db="EMBL/GenBank/DDBJ databases">
        <authorList>
            <person name="Afonso C.L."/>
            <person name="Miller P.J."/>
            <person name="Scott M.A."/>
            <person name="Spackman E."/>
            <person name="Goraichik I."/>
            <person name="Dimitrov K.M."/>
            <person name="Suarez D.L."/>
            <person name="Swayne D.E."/>
        </authorList>
    </citation>
    <scope>NUCLEOTIDE SEQUENCE [LARGE SCALE GENOMIC DNA]</scope>
    <source>
        <strain evidence="1 2">KR-140</strain>
    </source>
</reference>
<protein>
    <submittedName>
        <fullName evidence="1">Uncharacterized protein</fullName>
    </submittedName>
</protein>
<dbReference type="Proteomes" id="UP000192582">
    <property type="component" value="Unassembled WGS sequence"/>
</dbReference>
<keyword evidence="2" id="KW-1185">Reference proteome</keyword>
<evidence type="ECO:0000313" key="1">
    <source>
        <dbReference type="EMBL" id="SMB78201.1"/>
    </source>
</evidence>
<gene>
    <name evidence="1" type="ORF">SAMN00790413_06545</name>
</gene>
<name>A0A1W1UBM5_9DEIO</name>
<dbReference type="AlphaFoldDB" id="A0A1W1UBM5"/>
<dbReference type="STRING" id="695939.SAMN00790413_06545"/>
<dbReference type="RefSeq" id="WP_139806351.1">
    <property type="nucleotide sequence ID" value="NZ_FWWU01000002.1"/>
</dbReference>
<sequence length="176" mass="19157">MVLFPPGLQPLERAGLAVRLNQEPLQDQLLVLGLLPEAFNALCTLGYSPNGLNDRVLLGECTLGIARGEVHAPTWTADVSLLPMESEPSIPGAEEDWQWLSLTRIRAQGEALPPMLEALRIPVSGWKLMWAISQLQTSARIQMTSQIPQRLGYAAAAASSVRRANTGLRLGNRKPS</sequence>
<evidence type="ECO:0000313" key="2">
    <source>
        <dbReference type="Proteomes" id="UP000192582"/>
    </source>
</evidence>